<dbReference type="Gene3D" id="3.20.20.70">
    <property type="entry name" value="Aldolase class I"/>
    <property type="match status" value="1"/>
</dbReference>
<keyword evidence="1 2" id="KW-0456">Lyase</keyword>
<evidence type="ECO:0000256" key="1">
    <source>
        <dbReference type="ARBA" id="ARBA00023239"/>
    </source>
</evidence>
<evidence type="ECO:0000313" key="3">
    <source>
        <dbReference type="Proteomes" id="UP000254633"/>
    </source>
</evidence>
<gene>
    <name evidence="2" type="primary">nanA_2</name>
    <name evidence="2" type="ORF">NCTC10060_00682</name>
</gene>
<dbReference type="GO" id="GO:0019262">
    <property type="term" value="P:N-acetylneuraminate catabolic process"/>
    <property type="evidence" value="ECO:0007669"/>
    <property type="project" value="TreeGrafter"/>
</dbReference>
<evidence type="ECO:0000313" key="2">
    <source>
        <dbReference type="EMBL" id="SUG53631.1"/>
    </source>
</evidence>
<dbReference type="AlphaFoldDB" id="A0A379TSX7"/>
<organism evidence="2 3">
    <name type="scientific">Salmonella diarizonae</name>
    <dbReference type="NCBI Taxonomy" id="59204"/>
    <lineage>
        <taxon>Bacteria</taxon>
        <taxon>Pseudomonadati</taxon>
        <taxon>Pseudomonadota</taxon>
        <taxon>Gammaproteobacteria</taxon>
        <taxon>Enterobacterales</taxon>
        <taxon>Enterobacteriaceae</taxon>
        <taxon>Salmonella</taxon>
    </lineage>
</organism>
<dbReference type="InterPro" id="IPR002220">
    <property type="entry name" value="DapA-like"/>
</dbReference>
<dbReference type="Pfam" id="PF00701">
    <property type="entry name" value="DHDPS"/>
    <property type="match status" value="1"/>
</dbReference>
<protein>
    <submittedName>
        <fullName evidence="2">N-acetylneuraminate lyase</fullName>
        <ecNumber evidence="2">4.1.3.3</ecNumber>
    </submittedName>
</protein>
<proteinExistence type="predicted"/>
<dbReference type="InterPro" id="IPR013785">
    <property type="entry name" value="Aldolase_TIM"/>
</dbReference>
<dbReference type="GO" id="GO:0008747">
    <property type="term" value="F:N-acetylneuraminate lyase activity"/>
    <property type="evidence" value="ECO:0007669"/>
    <property type="project" value="UniProtKB-EC"/>
</dbReference>
<reference evidence="2 3" key="1">
    <citation type="submission" date="2018-06" db="EMBL/GenBank/DDBJ databases">
        <authorList>
            <consortium name="Pathogen Informatics"/>
            <person name="Doyle S."/>
        </authorList>
    </citation>
    <scope>NUCLEOTIDE SEQUENCE [LARGE SCALE GENOMIC DNA]</scope>
    <source>
        <strain evidence="2 3">NCTC10060</strain>
    </source>
</reference>
<dbReference type="EC" id="4.1.3.3" evidence="2"/>
<dbReference type="Proteomes" id="UP000254633">
    <property type="component" value="Unassembled WGS sequence"/>
</dbReference>
<name>A0A379TSX7_SALDZ</name>
<dbReference type="GO" id="GO:0005829">
    <property type="term" value="C:cytosol"/>
    <property type="evidence" value="ECO:0007669"/>
    <property type="project" value="TreeGrafter"/>
</dbReference>
<dbReference type="PANTHER" id="PTHR42849">
    <property type="entry name" value="N-ACETYLNEURAMINATE LYASE"/>
    <property type="match status" value="1"/>
</dbReference>
<dbReference type="PANTHER" id="PTHR42849:SF1">
    <property type="entry name" value="N-ACETYLNEURAMINATE LYASE"/>
    <property type="match status" value="1"/>
</dbReference>
<dbReference type="EMBL" id="UGXH01000003">
    <property type="protein sequence ID" value="SUG53631.1"/>
    <property type="molecule type" value="Genomic_DNA"/>
</dbReference>
<sequence>MAKAQRLQTECNKVIDLLIKTGVFRGLKTVLHYMDVVSVPLCRKPFAPVDEKYLPELKALAQELLEEKA</sequence>
<dbReference type="SUPFAM" id="SSF51569">
    <property type="entry name" value="Aldolase"/>
    <property type="match status" value="1"/>
</dbReference>
<accession>A0A379TSX7</accession>